<dbReference type="InterPro" id="IPR010780">
    <property type="entry name" value="DUF1375"/>
</dbReference>
<evidence type="ECO:0000313" key="2">
    <source>
        <dbReference type="EMBL" id="VTR95299.1"/>
    </source>
</evidence>
<proteinExistence type="predicted"/>
<dbReference type="AlphaFoldDB" id="A0A6P2D2D9"/>
<gene>
    <name evidence="2" type="ORF">SOIL9_24150</name>
</gene>
<reference evidence="2 3" key="1">
    <citation type="submission" date="2019-05" db="EMBL/GenBank/DDBJ databases">
        <authorList>
            <consortium name="Science for Life Laboratories"/>
        </authorList>
    </citation>
    <scope>NUCLEOTIDE SEQUENCE [LARGE SCALE GENOMIC DNA]</scope>
    <source>
        <strain evidence="2">Soil9</strain>
    </source>
</reference>
<dbReference type="Proteomes" id="UP000464178">
    <property type="component" value="Chromosome"/>
</dbReference>
<evidence type="ECO:0000256" key="1">
    <source>
        <dbReference type="SAM" id="MobiDB-lite"/>
    </source>
</evidence>
<dbReference type="EMBL" id="LR593886">
    <property type="protein sequence ID" value="VTR95299.1"/>
    <property type="molecule type" value="Genomic_DNA"/>
</dbReference>
<organism evidence="2 3">
    <name type="scientific">Gemmata massiliana</name>
    <dbReference type="NCBI Taxonomy" id="1210884"/>
    <lineage>
        <taxon>Bacteria</taxon>
        <taxon>Pseudomonadati</taxon>
        <taxon>Planctomycetota</taxon>
        <taxon>Planctomycetia</taxon>
        <taxon>Gemmatales</taxon>
        <taxon>Gemmataceae</taxon>
        <taxon>Gemmata</taxon>
    </lineage>
</organism>
<accession>A0A6P2D2D9</accession>
<evidence type="ECO:0000313" key="3">
    <source>
        <dbReference type="Proteomes" id="UP000464178"/>
    </source>
</evidence>
<feature type="region of interest" description="Disordered" evidence="1">
    <location>
        <begin position="123"/>
        <end position="160"/>
    </location>
</feature>
<dbReference type="Pfam" id="PF07119">
    <property type="entry name" value="DUF1375"/>
    <property type="match status" value="1"/>
</dbReference>
<dbReference type="PROSITE" id="PS51257">
    <property type="entry name" value="PROKAR_LIPOPROTEIN"/>
    <property type="match status" value="1"/>
</dbReference>
<dbReference type="KEGG" id="gms:SOIL9_24150"/>
<keyword evidence="3" id="KW-1185">Reference proteome</keyword>
<protein>
    <submittedName>
        <fullName evidence="2">: DUF1375</fullName>
    </submittedName>
</protein>
<sequence>MVGRKSLAVALLASAIGGGCGTVDNLRQPTVAPTSNPDAPLCRVYGGVRGDWAAMSTYPWDQVKCTADYLLVPIMGLDLIFTFVGDTFTLPYTVGTEIWRLVGHPKPRDYSLRHPVVVAPVGTHAPTGNVPIPAGNPPAPTSTERAIPDSETSKFALPPQ</sequence>
<name>A0A6P2D2D9_9BACT</name>
<dbReference type="RefSeq" id="WP_162669734.1">
    <property type="nucleotide sequence ID" value="NZ_LR593886.1"/>
</dbReference>